<comment type="caution">
    <text evidence="6">The sequence shown here is derived from an EMBL/GenBank/DDBJ whole genome shotgun (WGS) entry which is preliminary data.</text>
</comment>
<dbReference type="PANTHER" id="PTHR30579">
    <property type="entry name" value="TRANSCRIPTIONAL REGULATOR"/>
    <property type="match status" value="1"/>
</dbReference>
<evidence type="ECO:0000259" key="5">
    <source>
        <dbReference type="PROSITE" id="PS50931"/>
    </source>
</evidence>
<keyword evidence="7" id="KW-1185">Reference proteome</keyword>
<evidence type="ECO:0000256" key="1">
    <source>
        <dbReference type="ARBA" id="ARBA00009437"/>
    </source>
</evidence>
<feature type="domain" description="HTH lysR-type" evidence="5">
    <location>
        <begin position="3"/>
        <end position="60"/>
    </location>
</feature>
<gene>
    <name evidence="6" type="ORF">ABUE30_10290</name>
</gene>
<dbReference type="PANTHER" id="PTHR30579:SF2">
    <property type="entry name" value="HTH-TYPE TRANSCRIPTIONAL REGULATOR ARGP"/>
    <property type="match status" value="1"/>
</dbReference>
<dbReference type="Gene3D" id="1.10.10.10">
    <property type="entry name" value="Winged helix-like DNA-binding domain superfamily/Winged helix DNA-binding domain"/>
    <property type="match status" value="1"/>
</dbReference>
<dbReference type="SUPFAM" id="SSF46785">
    <property type="entry name" value="Winged helix' DNA-binding domain"/>
    <property type="match status" value="1"/>
</dbReference>
<name>A0ABW9G772_9GAMM</name>
<keyword evidence="2" id="KW-0805">Transcription regulation</keyword>
<dbReference type="InterPro" id="IPR017685">
    <property type="entry name" value="ArgP"/>
</dbReference>
<dbReference type="PRINTS" id="PR00039">
    <property type="entry name" value="HTHLYSR"/>
</dbReference>
<evidence type="ECO:0000256" key="2">
    <source>
        <dbReference type="ARBA" id="ARBA00023015"/>
    </source>
</evidence>
<keyword evidence="3" id="KW-0238">DNA-binding</keyword>
<dbReference type="SUPFAM" id="SSF53850">
    <property type="entry name" value="Periplasmic binding protein-like II"/>
    <property type="match status" value="1"/>
</dbReference>
<dbReference type="Gene3D" id="3.40.190.290">
    <property type="match status" value="1"/>
</dbReference>
<dbReference type="Pfam" id="PF03466">
    <property type="entry name" value="LysR_substrate"/>
    <property type="match status" value="1"/>
</dbReference>
<evidence type="ECO:0000256" key="4">
    <source>
        <dbReference type="ARBA" id="ARBA00023163"/>
    </source>
</evidence>
<dbReference type="InterPro" id="IPR036388">
    <property type="entry name" value="WH-like_DNA-bd_sf"/>
</dbReference>
<evidence type="ECO:0000313" key="6">
    <source>
        <dbReference type="EMBL" id="MFM2485443.1"/>
    </source>
</evidence>
<evidence type="ECO:0000313" key="7">
    <source>
        <dbReference type="Proteomes" id="UP001629953"/>
    </source>
</evidence>
<reference evidence="6 7" key="1">
    <citation type="journal article" date="2013" name="Int. J. Syst. Evol. Microbiol.">
        <title>Celerinatantimonas yamalensis sp. nov., a cold-adapted diazotrophic bacterium from a cold permafrost brine.</title>
        <authorList>
            <person name="Shcherbakova V."/>
            <person name="Chuvilskaya N."/>
            <person name="Rivkina E."/>
            <person name="Demidov N."/>
            <person name="Uchaeva V."/>
            <person name="Suetin S."/>
            <person name="Suzina N."/>
            <person name="Gilichinsky D."/>
        </authorList>
    </citation>
    <scope>NUCLEOTIDE SEQUENCE [LARGE SCALE GENOMIC DNA]</scope>
    <source>
        <strain evidence="6 7">C7</strain>
    </source>
</reference>
<dbReference type="EMBL" id="JBEQCT010000004">
    <property type="protein sequence ID" value="MFM2485443.1"/>
    <property type="molecule type" value="Genomic_DNA"/>
</dbReference>
<organism evidence="6 7">
    <name type="scientific">Celerinatantimonas yamalensis</name>
    <dbReference type="NCBI Taxonomy" id="559956"/>
    <lineage>
        <taxon>Bacteria</taxon>
        <taxon>Pseudomonadati</taxon>
        <taxon>Pseudomonadota</taxon>
        <taxon>Gammaproteobacteria</taxon>
        <taxon>Celerinatantimonadaceae</taxon>
        <taxon>Celerinatantimonas</taxon>
    </lineage>
</organism>
<dbReference type="NCBIfam" id="NF009888">
    <property type="entry name" value="PRK13348.1"/>
    <property type="match status" value="1"/>
</dbReference>
<proteinExistence type="inferred from homology"/>
<dbReference type="InterPro" id="IPR036390">
    <property type="entry name" value="WH_DNA-bd_sf"/>
</dbReference>
<keyword evidence="4" id="KW-0804">Transcription</keyword>
<sequence length="297" mass="33516">MRFDYKLLQALDAVVAAQSFERAAARLAISQSAVSQRIRLLEQQLGEPLLVRSQPPVCTSRGRQLLGHYQRVALLEQELATQIDDITHTPLRLPIAVNADSLATWLLDACHPWLMNGQIELHFSVENEALTWRKMQSGEVLGAVTSRAKPVSGAQSTYLGHLTYLCVASAEFKARYFPHEAPSIAQLRVAPAIAYDQRDDMHFQYIDRFFGLKSGDYPCHTVRSSEAFVSMATAGYAYCMISRQQIVKQLASAELIDLLPEHHLSVPLYWHDWLFAGTQMKAIREHLVKVAKDWLDQ</sequence>
<dbReference type="NCBIfam" id="TIGR03298">
    <property type="entry name" value="argP"/>
    <property type="match status" value="1"/>
</dbReference>
<dbReference type="NCBIfam" id="NF002964">
    <property type="entry name" value="PRK03635.1"/>
    <property type="match status" value="1"/>
</dbReference>
<dbReference type="Pfam" id="PF00126">
    <property type="entry name" value="HTH_1"/>
    <property type="match status" value="1"/>
</dbReference>
<evidence type="ECO:0000256" key="3">
    <source>
        <dbReference type="ARBA" id="ARBA00023125"/>
    </source>
</evidence>
<comment type="similarity">
    <text evidence="1">Belongs to the LysR transcriptional regulatory family.</text>
</comment>
<protein>
    <submittedName>
        <fullName evidence="6">LysR family transcriptional regulator ArgP</fullName>
    </submittedName>
</protein>
<dbReference type="InterPro" id="IPR050176">
    <property type="entry name" value="LTTR"/>
</dbReference>
<dbReference type="RefSeq" id="WP_408623677.1">
    <property type="nucleotide sequence ID" value="NZ_JBEQCT010000004.1"/>
</dbReference>
<dbReference type="InterPro" id="IPR005119">
    <property type="entry name" value="LysR_subst-bd"/>
</dbReference>
<dbReference type="InterPro" id="IPR000847">
    <property type="entry name" value="LysR_HTH_N"/>
</dbReference>
<accession>A0ABW9G772</accession>
<dbReference type="Proteomes" id="UP001629953">
    <property type="component" value="Unassembled WGS sequence"/>
</dbReference>
<dbReference type="PROSITE" id="PS50931">
    <property type="entry name" value="HTH_LYSR"/>
    <property type="match status" value="1"/>
</dbReference>